<dbReference type="HOGENOM" id="CLU_034994_2_0_1"/>
<dbReference type="Proteomes" id="UP000017836">
    <property type="component" value="Unassembled WGS sequence"/>
</dbReference>
<keyword evidence="2" id="KW-0328">Glycosyltransferase</keyword>
<keyword evidence="4" id="KW-0472">Membrane</keyword>
<gene>
    <name evidence="6" type="ORF">AMTR_s00105p00046400</name>
</gene>
<evidence type="ECO:0000256" key="4">
    <source>
        <dbReference type="ARBA" id="ARBA00023136"/>
    </source>
</evidence>
<keyword evidence="3" id="KW-0808">Transferase</keyword>
<organism evidence="6 7">
    <name type="scientific">Amborella trichopoda</name>
    <dbReference type="NCBI Taxonomy" id="13333"/>
    <lineage>
        <taxon>Eukaryota</taxon>
        <taxon>Viridiplantae</taxon>
        <taxon>Streptophyta</taxon>
        <taxon>Embryophyta</taxon>
        <taxon>Tracheophyta</taxon>
        <taxon>Spermatophyta</taxon>
        <taxon>Magnoliopsida</taxon>
        <taxon>Amborellales</taxon>
        <taxon>Amborellaceae</taxon>
        <taxon>Amborella</taxon>
    </lineage>
</organism>
<keyword evidence="7" id="KW-1185">Reference proteome</keyword>
<protein>
    <submittedName>
        <fullName evidence="6">Uncharacterized protein</fullName>
    </submittedName>
</protein>
<evidence type="ECO:0000256" key="1">
    <source>
        <dbReference type="ARBA" id="ARBA00004606"/>
    </source>
</evidence>
<comment type="subcellular location">
    <subcellularLocation>
        <location evidence="1">Membrane</location>
        <topology evidence="1">Single-pass type II membrane protein</topology>
    </subcellularLocation>
</comment>
<dbReference type="Gramene" id="ERN00031">
    <property type="protein sequence ID" value="ERN00031"/>
    <property type="gene ID" value="AMTR_s00105p00046400"/>
</dbReference>
<name>W1NXM9_AMBTC</name>
<evidence type="ECO:0000256" key="5">
    <source>
        <dbReference type="ARBA" id="ARBA00023180"/>
    </source>
</evidence>
<dbReference type="eggNOG" id="KOG0799">
    <property type="taxonomic scope" value="Eukaryota"/>
</dbReference>
<dbReference type="GO" id="GO:0015020">
    <property type="term" value="F:glucuronosyltransferase activity"/>
    <property type="evidence" value="ECO:0007669"/>
    <property type="project" value="InterPro"/>
</dbReference>
<dbReference type="GO" id="GO:0016020">
    <property type="term" value="C:membrane"/>
    <property type="evidence" value="ECO:0007669"/>
    <property type="project" value="UniProtKB-SubCell"/>
</dbReference>
<dbReference type="AlphaFoldDB" id="W1NXM9"/>
<dbReference type="OMA" id="NIGWNEY"/>
<dbReference type="InterPro" id="IPR044610">
    <property type="entry name" value="GLCAT14A/B/C"/>
</dbReference>
<dbReference type="PANTHER" id="PTHR45719">
    <property type="entry name" value="GLYCOSYLTRANSFERASE"/>
    <property type="match status" value="1"/>
</dbReference>
<sequence length="243" mass="27970">MCYMYLDAARRSGGRGREQINTHVFICDADLLHVFSLVPRDLNFIDHTSDLGWKEDQRVCQIVVDPQLYLVTRYDIFHASERRPTPNAFKFFTGSPWLILSRVFVDFLVLGWDNLPRTLPMYFTNVLIANEGYFPTLICNSVDFQNKTVNSDLRHMVWDTPSKPMPHYLGVEDYDKMLESGYAFARQFKEDEPVLNKIDKRWGDPCSSWGDPNVLKPGPQAKRLGALVSKLLANGTLESRQCV</sequence>
<keyword evidence="5" id="KW-0325">Glycoprotein</keyword>
<evidence type="ECO:0000313" key="6">
    <source>
        <dbReference type="EMBL" id="ERN00031.1"/>
    </source>
</evidence>
<dbReference type="EMBL" id="KI394961">
    <property type="protein sequence ID" value="ERN00031.1"/>
    <property type="molecule type" value="Genomic_DNA"/>
</dbReference>
<evidence type="ECO:0000256" key="3">
    <source>
        <dbReference type="ARBA" id="ARBA00022679"/>
    </source>
</evidence>
<dbReference type="Pfam" id="PF02485">
    <property type="entry name" value="Branch"/>
    <property type="match status" value="1"/>
</dbReference>
<evidence type="ECO:0000313" key="7">
    <source>
        <dbReference type="Proteomes" id="UP000017836"/>
    </source>
</evidence>
<evidence type="ECO:0000256" key="2">
    <source>
        <dbReference type="ARBA" id="ARBA00022676"/>
    </source>
</evidence>
<proteinExistence type="predicted"/>
<dbReference type="PANTHER" id="PTHR45719:SF11">
    <property type="entry name" value="OS01G0121800 PROTEIN"/>
    <property type="match status" value="1"/>
</dbReference>
<dbReference type="InterPro" id="IPR003406">
    <property type="entry name" value="Glyco_trans_14"/>
</dbReference>
<accession>W1NXM9</accession>
<reference evidence="7" key="1">
    <citation type="journal article" date="2013" name="Science">
        <title>The Amborella genome and the evolution of flowering plants.</title>
        <authorList>
            <consortium name="Amborella Genome Project"/>
        </authorList>
    </citation>
    <scope>NUCLEOTIDE SEQUENCE [LARGE SCALE GENOMIC DNA]</scope>
</reference>